<reference evidence="20" key="1">
    <citation type="submission" date="2025-08" db="UniProtKB">
        <authorList>
            <consortium name="RefSeq"/>
        </authorList>
    </citation>
    <scope>IDENTIFICATION</scope>
</reference>
<dbReference type="PRINTS" id="PR00458">
    <property type="entry name" value="PEROXIDASE"/>
</dbReference>
<dbReference type="GO" id="GO:0006979">
    <property type="term" value="P:response to oxidative stress"/>
    <property type="evidence" value="ECO:0007669"/>
    <property type="project" value="UniProtKB-UniRule"/>
</dbReference>
<dbReference type="Proteomes" id="UP000694918">
    <property type="component" value="Unplaced"/>
</dbReference>
<keyword evidence="11" id="KW-0325">Glycoprotein</keyword>
<evidence type="ECO:0000256" key="17">
    <source>
        <dbReference type="RuleBase" id="RU362060"/>
    </source>
</evidence>
<evidence type="ECO:0000256" key="7">
    <source>
        <dbReference type="ARBA" id="ARBA00022723"/>
    </source>
</evidence>
<comment type="catalytic activity">
    <reaction evidence="1 17">
        <text>2 a phenolic donor + H2O2 = 2 a phenolic radical donor + 2 H2O</text>
        <dbReference type="Rhea" id="RHEA:56136"/>
        <dbReference type="ChEBI" id="CHEBI:15377"/>
        <dbReference type="ChEBI" id="CHEBI:16240"/>
        <dbReference type="ChEBI" id="CHEBI:139520"/>
        <dbReference type="ChEBI" id="CHEBI:139521"/>
        <dbReference type="EC" id="1.11.1.7"/>
    </reaction>
</comment>
<dbReference type="Pfam" id="PF00141">
    <property type="entry name" value="peroxidase"/>
    <property type="match status" value="2"/>
</dbReference>
<feature type="disulfide bond" evidence="16">
    <location>
        <begin position="71"/>
        <end position="76"/>
    </location>
</feature>
<comment type="cofactor">
    <cofactor evidence="14 17">
        <name>heme b</name>
        <dbReference type="ChEBI" id="CHEBI:60344"/>
    </cofactor>
    <text evidence="14 17">Binds 1 heme b (iron(II)-protoporphyrin IX) group per subunit.</text>
</comment>
<dbReference type="GO" id="GO:0140825">
    <property type="term" value="F:lactoperoxidase activity"/>
    <property type="evidence" value="ECO:0007669"/>
    <property type="project" value="UniProtKB-EC"/>
</dbReference>
<keyword evidence="10 16" id="KW-1015">Disulfide bond</keyword>
<keyword evidence="17" id="KW-0732">Signal</keyword>
<dbReference type="PRINTS" id="PR00461">
    <property type="entry name" value="PLPEROXIDASE"/>
</dbReference>
<dbReference type="PROSITE" id="PS00436">
    <property type="entry name" value="PEROXIDASE_2"/>
    <property type="match status" value="2"/>
</dbReference>
<feature type="binding site" evidence="14">
    <location>
        <position position="79"/>
    </location>
    <ligand>
        <name>Ca(2+)</name>
        <dbReference type="ChEBI" id="CHEBI:29108"/>
        <label>1</label>
    </ligand>
</feature>
<feature type="binding site" evidence="14">
    <location>
        <position position="277"/>
    </location>
    <ligand>
        <name>Ca(2+)</name>
        <dbReference type="ChEBI" id="CHEBI:29108"/>
        <label>2</label>
    </ligand>
</feature>
<keyword evidence="9 14" id="KW-0408">Iron</keyword>
<organism evidence="19 20">
    <name type="scientific">Populus euphratica</name>
    <name type="common">Euphrates poplar</name>
    <dbReference type="NCBI Taxonomy" id="75702"/>
    <lineage>
        <taxon>Eukaryota</taxon>
        <taxon>Viridiplantae</taxon>
        <taxon>Streptophyta</taxon>
        <taxon>Embryophyta</taxon>
        <taxon>Tracheophyta</taxon>
        <taxon>Spermatophyta</taxon>
        <taxon>Magnoliopsida</taxon>
        <taxon>eudicotyledons</taxon>
        <taxon>Gunneridae</taxon>
        <taxon>Pentapetalae</taxon>
        <taxon>rosids</taxon>
        <taxon>fabids</taxon>
        <taxon>Malpighiales</taxon>
        <taxon>Salicaceae</taxon>
        <taxon>Saliceae</taxon>
        <taxon>Populus</taxon>
    </lineage>
</organism>
<evidence type="ECO:0000256" key="15">
    <source>
        <dbReference type="PIRSR" id="PIRSR600823-4"/>
    </source>
</evidence>
<feature type="disulfide bond" evidence="16">
    <location>
        <begin position="233"/>
        <end position="265"/>
    </location>
</feature>
<evidence type="ECO:0000256" key="13">
    <source>
        <dbReference type="PIRSR" id="PIRSR600823-1"/>
    </source>
</evidence>
<comment type="cofactor">
    <cofactor evidence="14 17">
        <name>Ca(2+)</name>
        <dbReference type="ChEBI" id="CHEBI:29108"/>
    </cofactor>
    <text evidence="14 17">Binds 2 calcium ions per subunit.</text>
</comment>
<feature type="chain" id="PRO_5042312802" description="Peroxidase" evidence="17">
    <location>
        <begin position="27"/>
        <end position="358"/>
    </location>
</feature>
<evidence type="ECO:0000256" key="8">
    <source>
        <dbReference type="ARBA" id="ARBA00023002"/>
    </source>
</evidence>
<dbReference type="InterPro" id="IPR002016">
    <property type="entry name" value="Haem_peroxidase"/>
</dbReference>
<feature type="binding site" description="axial binding residue" evidence="14">
    <location>
        <position position="226"/>
    </location>
    <ligand>
        <name>heme b</name>
        <dbReference type="ChEBI" id="CHEBI:60344"/>
    </ligand>
    <ligandPart>
        <name>Fe</name>
        <dbReference type="ChEBI" id="CHEBI:18248"/>
    </ligandPart>
</feature>
<evidence type="ECO:0000259" key="18">
    <source>
        <dbReference type="PROSITE" id="PS50873"/>
    </source>
</evidence>
<keyword evidence="5 17" id="KW-0575">Peroxidase</keyword>
<dbReference type="Gene3D" id="1.10.520.10">
    <property type="match status" value="3"/>
</dbReference>
<evidence type="ECO:0000313" key="19">
    <source>
        <dbReference type="Proteomes" id="UP000694918"/>
    </source>
</evidence>
<evidence type="ECO:0000256" key="9">
    <source>
        <dbReference type="ARBA" id="ARBA00023004"/>
    </source>
</evidence>
<evidence type="ECO:0000256" key="14">
    <source>
        <dbReference type="PIRSR" id="PIRSR600823-3"/>
    </source>
</evidence>
<evidence type="ECO:0000256" key="12">
    <source>
        <dbReference type="ARBA" id="ARBA00023324"/>
    </source>
</evidence>
<evidence type="ECO:0000256" key="5">
    <source>
        <dbReference type="ARBA" id="ARBA00022559"/>
    </source>
</evidence>
<feature type="binding site" evidence="14">
    <location>
        <position position="91"/>
    </location>
    <ligand>
        <name>Ca(2+)</name>
        <dbReference type="ChEBI" id="CHEBI:29108"/>
        <label>1</label>
    </ligand>
</feature>
<gene>
    <name evidence="20" type="primary">LOC105127172</name>
</gene>
<feature type="binding site" evidence="14">
    <location>
        <position position="227"/>
    </location>
    <ligand>
        <name>Ca(2+)</name>
        <dbReference type="ChEBI" id="CHEBI:29108"/>
        <label>2</label>
    </ligand>
</feature>
<comment type="function">
    <text evidence="2">Removal of H(2)O(2), oxidation of toxic reductants, biosynthesis and degradation of lignin, suberization, auxin catabolism, response to environmental stresses such as wounding, pathogen attack and oxidative stress. These functions might be dependent on each isozyme/isoform in each plant tissue.</text>
</comment>
<feature type="binding site" evidence="14">
    <location>
        <position position="75"/>
    </location>
    <ligand>
        <name>Ca(2+)</name>
        <dbReference type="ChEBI" id="CHEBI:29108"/>
        <label>1</label>
    </ligand>
</feature>
<feature type="binding site" evidence="14">
    <location>
        <position position="70"/>
    </location>
    <ligand>
        <name>Ca(2+)</name>
        <dbReference type="ChEBI" id="CHEBI:29108"/>
        <label>1</label>
    </ligand>
</feature>
<dbReference type="PANTHER" id="PTHR31235">
    <property type="entry name" value="PEROXIDASE 25-RELATED"/>
    <property type="match status" value="1"/>
</dbReference>
<feature type="binding site" evidence="14">
    <location>
        <position position="285"/>
    </location>
    <ligand>
        <name>Ca(2+)</name>
        <dbReference type="ChEBI" id="CHEBI:29108"/>
        <label>2</label>
    </ligand>
</feature>
<name>A0AAJ6XPW3_POPEU</name>
<feature type="active site" description="Proton acceptor" evidence="13">
    <location>
        <position position="69"/>
    </location>
</feature>
<evidence type="ECO:0000256" key="3">
    <source>
        <dbReference type="ARBA" id="ARBA00012313"/>
    </source>
</evidence>
<comment type="subcellular location">
    <subcellularLocation>
        <location evidence="17">Secreted</location>
    </subcellularLocation>
</comment>
<dbReference type="GO" id="GO:0046872">
    <property type="term" value="F:metal ion binding"/>
    <property type="evidence" value="ECO:0007669"/>
    <property type="project" value="UniProtKB-UniRule"/>
</dbReference>
<evidence type="ECO:0000256" key="6">
    <source>
        <dbReference type="ARBA" id="ARBA00022617"/>
    </source>
</evidence>
<evidence type="ECO:0000256" key="10">
    <source>
        <dbReference type="ARBA" id="ARBA00023157"/>
    </source>
</evidence>
<feature type="disulfide bond" evidence="16">
    <location>
        <begin position="123"/>
        <end position="354"/>
    </location>
</feature>
<keyword evidence="8 17" id="KW-0560">Oxidoreductase</keyword>
<feature type="domain" description="Plant heme peroxidase family profile" evidence="18">
    <location>
        <begin position="28"/>
        <end position="358"/>
    </location>
</feature>
<evidence type="ECO:0000256" key="11">
    <source>
        <dbReference type="ARBA" id="ARBA00023180"/>
    </source>
</evidence>
<dbReference type="GO" id="GO:0005576">
    <property type="term" value="C:extracellular region"/>
    <property type="evidence" value="ECO:0007669"/>
    <property type="project" value="UniProtKB-SubCell"/>
</dbReference>
<dbReference type="CDD" id="cd00693">
    <property type="entry name" value="secretory_peroxidase"/>
    <property type="match status" value="1"/>
</dbReference>
<dbReference type="PROSITE" id="PS50873">
    <property type="entry name" value="PEROXIDASE_4"/>
    <property type="match status" value="1"/>
</dbReference>
<dbReference type="AlphaFoldDB" id="A0AAJ6XPW3"/>
<dbReference type="InterPro" id="IPR000823">
    <property type="entry name" value="Peroxidase_pln"/>
</dbReference>
<evidence type="ECO:0000313" key="20">
    <source>
        <dbReference type="RefSeq" id="XP_011026639.1"/>
    </source>
</evidence>
<proteinExistence type="inferred from homology"/>
<dbReference type="InterPro" id="IPR019794">
    <property type="entry name" value="Peroxidases_AS"/>
</dbReference>
<keyword evidence="14 17" id="KW-0106">Calcium</keyword>
<sequence length="358" mass="40169">MAVQKLFPVLFLQLALAFLLAGLTNAGGLQLGFYQRACPHAELIVHQTLYRYISRDRTLAAPLLRMHFHDCFIRGCDGSVLLSSTKKNQAEKDAIPNKTLRGFNVIDAVKSALEKKCPGVVSCADILALVARDAVLMIMAIQKLFSVLFLHLVLAFLLVELTNARGLQLGFYRRTCPDAELIVHKTLHRYISRDPTLAAPLLRMYFHDCFIRRKTRSEYVLVTGGHTIGIGHCTIISNRLYNFTGKGDTDPSLDRRYAAQLKKKCKPGNSNTVVEMDPGSFKTFDEDYYTIVAKRRGLFRSDAALLDDAETRDYVKFQSRTQGSTFAQDFAESMVKMGYIGVLTGKRGEIRKRCAVVN</sequence>
<feature type="disulfide bond" evidence="16">
    <location>
        <begin position="38"/>
        <end position="117"/>
    </location>
</feature>
<feature type="site" description="Transition state stabilizer" evidence="15">
    <location>
        <position position="65"/>
    </location>
</feature>
<dbReference type="FunFam" id="1.10.420.10:FF:000008">
    <property type="entry name" value="Peroxidase"/>
    <property type="match status" value="1"/>
</dbReference>
<evidence type="ECO:0000256" key="2">
    <source>
        <dbReference type="ARBA" id="ARBA00002322"/>
    </source>
</evidence>
<keyword evidence="6 17" id="KW-0349">Heme</keyword>
<keyword evidence="7 14" id="KW-0479">Metal-binding</keyword>
<feature type="binding site" evidence="14">
    <location>
        <position position="77"/>
    </location>
    <ligand>
        <name>Ca(2+)</name>
        <dbReference type="ChEBI" id="CHEBI:29108"/>
        <label>1</label>
    </ligand>
</feature>
<dbReference type="RefSeq" id="XP_011026639.1">
    <property type="nucleotide sequence ID" value="XM_011028337.1"/>
</dbReference>
<dbReference type="KEGG" id="peu:105127172"/>
<evidence type="ECO:0000256" key="1">
    <source>
        <dbReference type="ARBA" id="ARBA00000189"/>
    </source>
</evidence>
<dbReference type="GO" id="GO:0042744">
    <property type="term" value="P:hydrogen peroxide catabolic process"/>
    <property type="evidence" value="ECO:0007669"/>
    <property type="project" value="UniProtKB-KW"/>
</dbReference>
<dbReference type="InterPro" id="IPR033905">
    <property type="entry name" value="Secretory_peroxidase"/>
</dbReference>
<keyword evidence="12 17" id="KW-0376">Hydrogen peroxide</keyword>
<protein>
    <recommendedName>
        <fullName evidence="3 17">Peroxidase</fullName>
        <ecNumber evidence="3 17">1.11.1.7</ecNumber>
    </recommendedName>
</protein>
<keyword evidence="19" id="KW-1185">Reference proteome</keyword>
<dbReference type="GeneID" id="105127172"/>
<dbReference type="SUPFAM" id="SSF48113">
    <property type="entry name" value="Heme-dependent peroxidases"/>
    <property type="match status" value="2"/>
</dbReference>
<dbReference type="GO" id="GO:0020037">
    <property type="term" value="F:heme binding"/>
    <property type="evidence" value="ECO:0007669"/>
    <property type="project" value="UniProtKB-UniRule"/>
</dbReference>
<keyword evidence="4 17" id="KW-0964">Secreted</keyword>
<feature type="signal peptide" evidence="17">
    <location>
        <begin position="1"/>
        <end position="26"/>
    </location>
</feature>
<evidence type="ECO:0000256" key="4">
    <source>
        <dbReference type="ARBA" id="ARBA00022525"/>
    </source>
</evidence>
<dbReference type="Gene3D" id="1.10.420.10">
    <property type="entry name" value="Peroxidase, domain 2"/>
    <property type="match status" value="1"/>
</dbReference>
<dbReference type="InterPro" id="IPR010255">
    <property type="entry name" value="Haem_peroxidase_sf"/>
</dbReference>
<accession>A0AAJ6XPW3</accession>
<dbReference type="EC" id="1.11.1.7" evidence="3 17"/>
<comment type="similarity">
    <text evidence="17">Belongs to the peroxidase family. Classical plant (class III) peroxidase subfamily.</text>
</comment>
<evidence type="ECO:0000256" key="16">
    <source>
        <dbReference type="PIRSR" id="PIRSR600823-5"/>
    </source>
</evidence>